<name>G8JRF5_ERECY</name>
<evidence type="ECO:0000256" key="1">
    <source>
        <dbReference type="SAM" id="MobiDB-lite"/>
    </source>
</evidence>
<dbReference type="EMBL" id="CP002499">
    <property type="protein sequence ID" value="AET38724.1"/>
    <property type="molecule type" value="Genomic_DNA"/>
</dbReference>
<dbReference type="HOGENOM" id="CLU_1299700_0_0_1"/>
<evidence type="ECO:0000313" key="2">
    <source>
        <dbReference type="EMBL" id="AET38724.1"/>
    </source>
</evidence>
<dbReference type="InParanoid" id="G8JRF5"/>
<organism evidence="2 3">
    <name type="scientific">Eremothecium cymbalariae (strain CBS 270.75 / DBVPG 7215 / KCTC 17166 / NRRL Y-17582)</name>
    <name type="common">Yeast</name>
    <dbReference type="NCBI Taxonomy" id="931890"/>
    <lineage>
        <taxon>Eukaryota</taxon>
        <taxon>Fungi</taxon>
        <taxon>Dikarya</taxon>
        <taxon>Ascomycota</taxon>
        <taxon>Saccharomycotina</taxon>
        <taxon>Saccharomycetes</taxon>
        <taxon>Saccharomycetales</taxon>
        <taxon>Saccharomycetaceae</taxon>
        <taxon>Eremothecium</taxon>
    </lineage>
</organism>
<feature type="region of interest" description="Disordered" evidence="1">
    <location>
        <begin position="101"/>
        <end position="125"/>
    </location>
</feature>
<dbReference type="GeneID" id="11468824"/>
<dbReference type="RefSeq" id="XP_003645541.1">
    <property type="nucleotide sequence ID" value="XM_003645493.1"/>
</dbReference>
<proteinExistence type="predicted"/>
<accession>G8JRF5</accession>
<gene>
    <name evidence="2" type="ordered locus">Ecym_3228</name>
</gene>
<reference evidence="3" key="1">
    <citation type="journal article" date="2012" name="G3 (Bethesda)">
        <title>Pichia sorbitophila, an interspecies yeast hybrid reveals early steps of genome resolution following polyploidization.</title>
        <authorList>
            <person name="Leh Louis V."/>
            <person name="Despons L."/>
            <person name="Friedrich A."/>
            <person name="Martin T."/>
            <person name="Durrens P."/>
            <person name="Casaregola S."/>
            <person name="Neuveglise C."/>
            <person name="Fairhead C."/>
            <person name="Marck C."/>
            <person name="Cruz J.A."/>
            <person name="Straub M.L."/>
            <person name="Kugler V."/>
            <person name="Sacerdot C."/>
            <person name="Uzunov Z."/>
            <person name="Thierry A."/>
            <person name="Weiss S."/>
            <person name="Bleykasten C."/>
            <person name="De Montigny J."/>
            <person name="Jacques N."/>
            <person name="Jung P."/>
            <person name="Lemaire M."/>
            <person name="Mallet S."/>
            <person name="Morel G."/>
            <person name="Richard G.F."/>
            <person name="Sarkar A."/>
            <person name="Savel G."/>
            <person name="Schacherer J."/>
            <person name="Seret M.L."/>
            <person name="Talla E."/>
            <person name="Samson G."/>
            <person name="Jubin C."/>
            <person name="Poulain J."/>
            <person name="Vacherie B."/>
            <person name="Barbe V."/>
            <person name="Pelletier E."/>
            <person name="Sherman D.J."/>
            <person name="Westhof E."/>
            <person name="Weissenbach J."/>
            <person name="Baret P.V."/>
            <person name="Wincker P."/>
            <person name="Gaillardin C."/>
            <person name="Dujon B."/>
            <person name="Souciet J.L."/>
        </authorList>
    </citation>
    <scope>NUCLEOTIDE SEQUENCE [LARGE SCALE GENOMIC DNA]</scope>
    <source>
        <strain evidence="3">CBS 270.75 / DBVPG 7215 / KCTC 17166 / NRRL Y-17582</strain>
    </source>
</reference>
<keyword evidence="3" id="KW-1185">Reference proteome</keyword>
<evidence type="ECO:0000313" key="3">
    <source>
        <dbReference type="Proteomes" id="UP000006790"/>
    </source>
</evidence>
<protein>
    <submittedName>
        <fullName evidence="2">Uncharacterized protein</fullName>
    </submittedName>
</protein>
<dbReference type="KEGG" id="erc:Ecym_3228"/>
<dbReference type="Proteomes" id="UP000006790">
    <property type="component" value="Chromosome 3"/>
</dbReference>
<sequence length="212" mass="23476">MAVAKAVDFALLDVGLAGSWALMQHSCDMHYLTHESTDQSFCLLGKIMAPTYSVVFLILGLTSPEMVTLAPSISFQQHSNALCNHLAETDCKLSCDLSPKSSRDGTAFKPNCEETPPGTGPERHGNEELLVSVTHARDNHDEAVRSYFTQFDDERKQNLGYAIADSRAAKMCVNWHNVDISWDEHNVFRGEACSDQYGGLDNQCYISNQLLN</sequence>
<dbReference type="AlphaFoldDB" id="G8JRF5"/>